<keyword evidence="5" id="KW-1185">Reference proteome</keyword>
<feature type="domain" description="DUF3502" evidence="3">
    <location>
        <begin position="445"/>
        <end position="512"/>
    </location>
</feature>
<dbReference type="Pfam" id="PF12010">
    <property type="entry name" value="DUF3502"/>
    <property type="match status" value="1"/>
</dbReference>
<comment type="caution">
    <text evidence="4">The sequence shown here is derived from an EMBL/GenBank/DDBJ whole genome shotgun (WGS) entry which is preliminary data.</text>
</comment>
<evidence type="ECO:0000259" key="3">
    <source>
        <dbReference type="Pfam" id="PF12010"/>
    </source>
</evidence>
<dbReference type="Gene3D" id="3.40.190.10">
    <property type="entry name" value="Periplasmic binding protein-like II"/>
    <property type="match status" value="2"/>
</dbReference>
<feature type="chain" id="PRO_5039546069" evidence="2">
    <location>
        <begin position="25"/>
        <end position="518"/>
    </location>
</feature>
<evidence type="ECO:0000256" key="1">
    <source>
        <dbReference type="SAM" id="MobiDB-lite"/>
    </source>
</evidence>
<keyword evidence="2" id="KW-0732">Signal</keyword>
<dbReference type="PROSITE" id="PS51257">
    <property type="entry name" value="PROKAR_LIPOPROTEIN"/>
    <property type="match status" value="1"/>
</dbReference>
<dbReference type="OrthoDB" id="2495455at2"/>
<dbReference type="SUPFAM" id="SSF53850">
    <property type="entry name" value="Periplasmic binding protein-like II"/>
    <property type="match status" value="1"/>
</dbReference>
<sequence length="518" mass="57584">MVKTKCWATLLPATLLLLAACSNGNTNEPSGSASNAASPSGTASASANDGGSSASGLAPAKLTIVLYGDESDRMKELTKSKFQDIVKQEINAELEFQFLPWSEYGGGKTDLMLSTGEDFAAYTDSNYMAKSVAKGLYADLTPYMDGAAAADMKKTVDDNSFKAFQLSGKQYAVPVGNKPNSAEFYSVLVRQDLLEEVGMSSVSSLAELEQFYEKVHAAHPELIGYAGTDARRMLMYEYTDKNLYWLNDFLAIDESAQDDKIISWFETDEFKAYAGIMREWYEKGIVPKYAATNQPQLTSDWNSGKAMFWAGTAARPFEGAAAISQAVPTAKLVNYFLNRDLPKISRGTYSTAWFVSANAADPERYVMFFNLLQKNQELYDLFAYGIEGEDYTLDANGRMTRTATDELIPDWLMMNKNFMRFDTSVPDDFIATYKAWDDDAIISKAAGFTFDNSPVKNEETKINGVFSEFLTPVSSGFVDFDKNYPKAMEKLKAAGFDKYMAEYQKQFSEWYASQSHSQ</sequence>
<feature type="signal peptide" evidence="2">
    <location>
        <begin position="1"/>
        <end position="24"/>
    </location>
</feature>
<dbReference type="InterPro" id="IPR050490">
    <property type="entry name" value="Bact_solute-bd_prot1"/>
</dbReference>
<dbReference type="EMBL" id="SSOB01000018">
    <property type="protein sequence ID" value="THF77763.1"/>
    <property type="molecule type" value="Genomic_DNA"/>
</dbReference>
<protein>
    <submittedName>
        <fullName evidence="4">DUF3502 domain-containing protein</fullName>
    </submittedName>
</protein>
<dbReference type="RefSeq" id="WP_136370737.1">
    <property type="nucleotide sequence ID" value="NZ_SSOB01000018.1"/>
</dbReference>
<dbReference type="PANTHER" id="PTHR43649:SF17">
    <property type="entry name" value="ABC TRANSPORTER SOLUTE BINDING PROTEIN-SUGAR TRANSPORT"/>
    <property type="match status" value="1"/>
</dbReference>
<reference evidence="4 5" key="1">
    <citation type="submission" date="2019-04" db="EMBL/GenBank/DDBJ databases">
        <title>Cohnella sp. nov. isolated from preserved vegetables.</title>
        <authorList>
            <person name="Lin S.-Y."/>
            <person name="Hung M.-H."/>
            <person name="Young C.-C."/>
        </authorList>
    </citation>
    <scope>NUCLEOTIDE SEQUENCE [LARGE SCALE GENOMIC DNA]</scope>
    <source>
        <strain evidence="4 5">CC-MHH1044</strain>
    </source>
</reference>
<dbReference type="AlphaFoldDB" id="A0A4S4BRY9"/>
<dbReference type="InterPro" id="IPR022627">
    <property type="entry name" value="DUF3502"/>
</dbReference>
<evidence type="ECO:0000313" key="5">
    <source>
        <dbReference type="Proteomes" id="UP000310636"/>
    </source>
</evidence>
<dbReference type="Proteomes" id="UP000310636">
    <property type="component" value="Unassembled WGS sequence"/>
</dbReference>
<organism evidence="4 5">
    <name type="scientific">Cohnella fermenti</name>
    <dbReference type="NCBI Taxonomy" id="2565925"/>
    <lineage>
        <taxon>Bacteria</taxon>
        <taxon>Bacillati</taxon>
        <taxon>Bacillota</taxon>
        <taxon>Bacilli</taxon>
        <taxon>Bacillales</taxon>
        <taxon>Paenibacillaceae</taxon>
        <taxon>Cohnella</taxon>
    </lineage>
</organism>
<evidence type="ECO:0000313" key="4">
    <source>
        <dbReference type="EMBL" id="THF77763.1"/>
    </source>
</evidence>
<evidence type="ECO:0000256" key="2">
    <source>
        <dbReference type="SAM" id="SignalP"/>
    </source>
</evidence>
<feature type="region of interest" description="Disordered" evidence="1">
    <location>
        <begin position="28"/>
        <end position="54"/>
    </location>
</feature>
<proteinExistence type="predicted"/>
<dbReference type="PANTHER" id="PTHR43649">
    <property type="entry name" value="ARABINOSE-BINDING PROTEIN-RELATED"/>
    <property type="match status" value="1"/>
</dbReference>
<accession>A0A4S4BRY9</accession>
<gene>
    <name evidence="4" type="ORF">E6C55_15605</name>
</gene>
<name>A0A4S4BRY9_9BACL</name>
<feature type="compositionally biased region" description="Low complexity" evidence="1">
    <location>
        <begin position="29"/>
        <end position="54"/>
    </location>
</feature>